<evidence type="ECO:0000256" key="2">
    <source>
        <dbReference type="ARBA" id="ARBA00022490"/>
    </source>
</evidence>
<sequence length="89" mass="10365">MGLWCYGFAELPWYQTKIAAALFASPPSATFEEVTLLRTLTRLADPNFYSKNLLYLGKTLLQLKNKELALHWLRKARDYPVRTEEDKEV</sequence>
<dbReference type="PANTHER" id="PTHR16056">
    <property type="entry name" value="REGULATOR OF MICROTUBULE DYNAMICS PROTEIN"/>
    <property type="match status" value="1"/>
</dbReference>
<name>A0ABN9G8H0_9NEOB</name>
<evidence type="ECO:0000313" key="6">
    <source>
        <dbReference type="EMBL" id="CAI9605681.1"/>
    </source>
</evidence>
<evidence type="ECO:0000256" key="5">
    <source>
        <dbReference type="ARBA" id="ARBA00023212"/>
    </source>
</evidence>
<dbReference type="Proteomes" id="UP001162483">
    <property type="component" value="Unassembled WGS sequence"/>
</dbReference>
<proteinExistence type="predicted"/>
<organism evidence="6 7">
    <name type="scientific">Staurois parvus</name>
    <dbReference type="NCBI Taxonomy" id="386267"/>
    <lineage>
        <taxon>Eukaryota</taxon>
        <taxon>Metazoa</taxon>
        <taxon>Chordata</taxon>
        <taxon>Craniata</taxon>
        <taxon>Vertebrata</taxon>
        <taxon>Euteleostomi</taxon>
        <taxon>Amphibia</taxon>
        <taxon>Batrachia</taxon>
        <taxon>Anura</taxon>
        <taxon>Neobatrachia</taxon>
        <taxon>Ranoidea</taxon>
        <taxon>Ranidae</taxon>
        <taxon>Staurois</taxon>
    </lineage>
</organism>
<dbReference type="Pfam" id="PF21033">
    <property type="entry name" value="RMD1-3"/>
    <property type="match status" value="1"/>
</dbReference>
<dbReference type="EMBL" id="CATNWA010018162">
    <property type="protein sequence ID" value="CAI9605681.1"/>
    <property type="molecule type" value="Genomic_DNA"/>
</dbReference>
<reference evidence="6" key="1">
    <citation type="submission" date="2023-05" db="EMBL/GenBank/DDBJ databases">
        <authorList>
            <person name="Stuckert A."/>
        </authorList>
    </citation>
    <scope>NUCLEOTIDE SEQUENCE</scope>
</reference>
<keyword evidence="4" id="KW-0802">TPR repeat</keyword>
<comment type="subcellular location">
    <subcellularLocation>
        <location evidence="1">Cytoplasm</location>
        <location evidence="1">Cytoskeleton</location>
    </subcellularLocation>
</comment>
<keyword evidence="5" id="KW-0206">Cytoskeleton</keyword>
<keyword evidence="2" id="KW-0963">Cytoplasm</keyword>
<comment type="caution">
    <text evidence="6">The sequence shown here is derived from an EMBL/GenBank/DDBJ whole genome shotgun (WGS) entry which is preliminary data.</text>
</comment>
<dbReference type="PANTHER" id="PTHR16056:SF16">
    <property type="entry name" value="REGULATOR OF MICROTUBULE DYNAMICS PROTEIN 1"/>
    <property type="match status" value="1"/>
</dbReference>
<gene>
    <name evidence="6" type="ORF">SPARVUS_LOCUS13652448</name>
</gene>
<keyword evidence="3" id="KW-0677">Repeat</keyword>
<dbReference type="InterPro" id="IPR049039">
    <property type="entry name" value="RMD1-3_a_helical_rpt"/>
</dbReference>
<evidence type="ECO:0000256" key="1">
    <source>
        <dbReference type="ARBA" id="ARBA00004245"/>
    </source>
</evidence>
<evidence type="ECO:0000256" key="4">
    <source>
        <dbReference type="ARBA" id="ARBA00022803"/>
    </source>
</evidence>
<evidence type="ECO:0000256" key="3">
    <source>
        <dbReference type="ARBA" id="ARBA00022737"/>
    </source>
</evidence>
<evidence type="ECO:0000313" key="7">
    <source>
        <dbReference type="Proteomes" id="UP001162483"/>
    </source>
</evidence>
<protein>
    <submittedName>
        <fullName evidence="6">Uncharacterized protein</fullName>
    </submittedName>
</protein>
<keyword evidence="7" id="KW-1185">Reference proteome</keyword>
<accession>A0ABN9G8H0</accession>